<name>A0A8E0RS72_9TREM</name>
<dbReference type="GO" id="GO:0005737">
    <property type="term" value="C:cytoplasm"/>
    <property type="evidence" value="ECO:0007669"/>
    <property type="project" value="TreeGrafter"/>
</dbReference>
<dbReference type="EMBL" id="LUCM01009864">
    <property type="protein sequence ID" value="KAA0186251.1"/>
    <property type="molecule type" value="Genomic_DNA"/>
</dbReference>
<dbReference type="Gene3D" id="3.10.20.90">
    <property type="entry name" value="Phosphatidylinositol 3-kinase Catalytic Subunit, Chain A, domain 1"/>
    <property type="match status" value="1"/>
</dbReference>
<dbReference type="GO" id="GO:0005634">
    <property type="term" value="C:nucleus"/>
    <property type="evidence" value="ECO:0007669"/>
    <property type="project" value="TreeGrafter"/>
</dbReference>
<dbReference type="Pfam" id="PF11470">
    <property type="entry name" value="TUG-UBL1"/>
    <property type="match status" value="1"/>
</dbReference>
<evidence type="ECO:0000259" key="2">
    <source>
        <dbReference type="Pfam" id="PF11470"/>
    </source>
</evidence>
<sequence length="311" mass="34450">MACEKRDLDSSQYILTHNRRPIDLSVTFRLSGLVNRATVDLVTLTPDDCRRVCESPNKVRVCLRLENGERAVWEGDPNCPFWTILKETSSTNQQLEQFLQSDDGNVPAVAYLGEKVIGEAKIQSTCLRDLGVSSGSVLLQLFRCSSAEDPQQKEQKQLSKPVPSPSVSRNPVESTISTLNEHEPKRPRTGTSSKPSTEPITYSSHVTCENRNLSTTCQMTEGKPLNSETAMADSNVDSIWSVFATPRQVSMFDHKPAESQRNVPEEPQTLGSLLGIDLTPERGPLPSVSETAFPFQNFAVSWNTPKNAQQN</sequence>
<dbReference type="PANTHER" id="PTHR46467">
    <property type="entry name" value="TETHER CONTAINING UBX DOMAIN FOR GLUT4"/>
    <property type="match status" value="1"/>
</dbReference>
<protein>
    <recommendedName>
        <fullName evidence="2">TUG ubiquitin-like domain-containing protein</fullName>
    </recommendedName>
</protein>
<reference evidence="3" key="1">
    <citation type="submission" date="2019-05" db="EMBL/GenBank/DDBJ databases">
        <title>Annotation for the trematode Fasciolopsis buski.</title>
        <authorList>
            <person name="Choi Y.-J."/>
        </authorList>
    </citation>
    <scope>NUCLEOTIDE SEQUENCE</scope>
    <source>
        <strain evidence="3">HT</strain>
        <tissue evidence="3">Whole worm</tissue>
    </source>
</reference>
<gene>
    <name evidence="3" type="ORF">FBUS_00024</name>
</gene>
<dbReference type="InterPro" id="IPR029071">
    <property type="entry name" value="Ubiquitin-like_domsf"/>
</dbReference>
<keyword evidence="4" id="KW-1185">Reference proteome</keyword>
<feature type="domain" description="TUG ubiquitin-like" evidence="2">
    <location>
        <begin position="2"/>
        <end position="41"/>
    </location>
</feature>
<dbReference type="OrthoDB" id="440781at2759"/>
<evidence type="ECO:0000256" key="1">
    <source>
        <dbReference type="SAM" id="MobiDB-lite"/>
    </source>
</evidence>
<dbReference type="PANTHER" id="PTHR46467:SF1">
    <property type="entry name" value="TETHER CONTAINING UBX DOMAIN FOR GLUT4"/>
    <property type="match status" value="1"/>
</dbReference>
<dbReference type="SUPFAM" id="SSF54236">
    <property type="entry name" value="Ubiquitin-like"/>
    <property type="match status" value="1"/>
</dbReference>
<accession>A0A8E0RS72</accession>
<dbReference type="AlphaFoldDB" id="A0A8E0RS72"/>
<feature type="region of interest" description="Disordered" evidence="1">
    <location>
        <begin position="150"/>
        <end position="207"/>
    </location>
</feature>
<dbReference type="Proteomes" id="UP000728185">
    <property type="component" value="Unassembled WGS sequence"/>
</dbReference>
<dbReference type="GO" id="GO:0012506">
    <property type="term" value="C:vesicle membrane"/>
    <property type="evidence" value="ECO:0007669"/>
    <property type="project" value="TreeGrafter"/>
</dbReference>
<feature type="compositionally biased region" description="Low complexity" evidence="1">
    <location>
        <begin position="159"/>
        <end position="174"/>
    </location>
</feature>
<organism evidence="3 4">
    <name type="scientific">Fasciolopsis buskii</name>
    <dbReference type="NCBI Taxonomy" id="27845"/>
    <lineage>
        <taxon>Eukaryota</taxon>
        <taxon>Metazoa</taxon>
        <taxon>Spiralia</taxon>
        <taxon>Lophotrochozoa</taxon>
        <taxon>Platyhelminthes</taxon>
        <taxon>Trematoda</taxon>
        <taxon>Digenea</taxon>
        <taxon>Plagiorchiida</taxon>
        <taxon>Echinostomata</taxon>
        <taxon>Echinostomatoidea</taxon>
        <taxon>Fasciolidae</taxon>
        <taxon>Fasciolopsis</taxon>
    </lineage>
</organism>
<feature type="compositionally biased region" description="Polar residues" evidence="1">
    <location>
        <begin position="189"/>
        <end position="207"/>
    </location>
</feature>
<dbReference type="InterPro" id="IPR021569">
    <property type="entry name" value="TUG-UBL1"/>
</dbReference>
<evidence type="ECO:0000313" key="4">
    <source>
        <dbReference type="Proteomes" id="UP000728185"/>
    </source>
</evidence>
<proteinExistence type="predicted"/>
<evidence type="ECO:0000313" key="3">
    <source>
        <dbReference type="EMBL" id="KAA0186251.1"/>
    </source>
</evidence>
<dbReference type="GO" id="GO:0006886">
    <property type="term" value="P:intracellular protein transport"/>
    <property type="evidence" value="ECO:0007669"/>
    <property type="project" value="TreeGrafter"/>
</dbReference>
<comment type="caution">
    <text evidence="3">The sequence shown here is derived from an EMBL/GenBank/DDBJ whole genome shotgun (WGS) entry which is preliminary data.</text>
</comment>